<comment type="caution">
    <text evidence="5">The sequence shown here is derived from an EMBL/GenBank/DDBJ whole genome shotgun (WGS) entry which is preliminary data.</text>
</comment>
<evidence type="ECO:0000256" key="4">
    <source>
        <dbReference type="SAM" id="SignalP"/>
    </source>
</evidence>
<dbReference type="SUPFAM" id="SSF51556">
    <property type="entry name" value="Metallo-dependent hydrolases"/>
    <property type="match status" value="1"/>
</dbReference>
<keyword evidence="4" id="KW-0732">Signal</keyword>
<dbReference type="PROSITE" id="PS51318">
    <property type="entry name" value="TAT"/>
    <property type="match status" value="1"/>
</dbReference>
<name>A0ABX2PSK9_9RHOB</name>
<accession>A0ABX2PSK9</accession>
<reference evidence="5 6" key="1">
    <citation type="submission" date="2020-06" db="EMBL/GenBank/DDBJ databases">
        <authorList>
            <person name="Cao W.R."/>
        </authorList>
    </citation>
    <scope>NUCLEOTIDE SEQUENCE [LARGE SCALE GENOMIC DNA]</scope>
    <source>
        <strain evidence="5 6">B1Z28</strain>
    </source>
</reference>
<dbReference type="InterPro" id="IPR032466">
    <property type="entry name" value="Metal_Hydrolase"/>
</dbReference>
<dbReference type="PANTHER" id="PTHR10819">
    <property type="entry name" value="PHOSPHOTRIESTERASE-RELATED"/>
    <property type="match status" value="1"/>
</dbReference>
<evidence type="ECO:0000313" key="6">
    <source>
        <dbReference type="Proteomes" id="UP000630805"/>
    </source>
</evidence>
<evidence type="ECO:0000256" key="1">
    <source>
        <dbReference type="ARBA" id="ARBA00022723"/>
    </source>
</evidence>
<evidence type="ECO:0008006" key="7">
    <source>
        <dbReference type="Google" id="ProtNLM"/>
    </source>
</evidence>
<evidence type="ECO:0000256" key="3">
    <source>
        <dbReference type="PROSITE-ProRule" id="PRU00679"/>
    </source>
</evidence>
<organism evidence="5 6">
    <name type="scientific">Ruegeria haliotis</name>
    <dbReference type="NCBI Taxonomy" id="2747601"/>
    <lineage>
        <taxon>Bacteria</taxon>
        <taxon>Pseudomonadati</taxon>
        <taxon>Pseudomonadota</taxon>
        <taxon>Alphaproteobacteria</taxon>
        <taxon>Rhodobacterales</taxon>
        <taxon>Roseobacteraceae</taxon>
        <taxon>Ruegeria</taxon>
    </lineage>
</organism>
<protein>
    <recommendedName>
        <fullName evidence="7">Phosphotriesterase-related protein</fullName>
    </recommendedName>
</protein>
<dbReference type="EMBL" id="JABXWT010000006">
    <property type="protein sequence ID" value="NVO56675.1"/>
    <property type="molecule type" value="Genomic_DNA"/>
</dbReference>
<dbReference type="Gene3D" id="3.20.20.140">
    <property type="entry name" value="Metal-dependent hydrolases"/>
    <property type="match status" value="1"/>
</dbReference>
<dbReference type="InterPro" id="IPR017947">
    <property type="entry name" value="AryldialkylPase_Zn-BS"/>
</dbReference>
<dbReference type="RefSeq" id="WP_176865354.1">
    <property type="nucleotide sequence ID" value="NZ_JABXWT010000006.1"/>
</dbReference>
<sequence length="424" mass="47119">MTTYNKSRREFLELAAGVGAAALTASATPVLAAGDPANGTVMTVRGPVPAKDLGFTLMHEHIYSDFTGYYYETKPDFDKIDKVKYFAADPEEPVQMKHLGYMNMGGYAFMRDAWSLRDRQVMIDELNYYKQVGGQTILEVSPWGKNQGPEYHLVLKDLSEQTGVNLICSTGLYGGDGTFWYDEALEMSTDELTKTFLGHVNEGFGTSGVKAGHLKTAPNYWDENEQRAAQAIINAQKECGLPYTIHHGSKFDQPKAEEVHRDLKTMGATPERTVFAHMQSFVTNDNLRNQVTNPEGRFVVDLDFFKGILDQGYTLSFDTFGTWVGFEIFEFLLDGDVPNAFEGNGGQSDVEVMAMVYFLVQQGYSKQIVLSQDCYAKNHLRTFGGVGYTRISNYVVPLLRNVGVGEDAISDMVVNTPAGMLSKI</sequence>
<dbReference type="PROSITE" id="PS01322">
    <property type="entry name" value="PHOSPHOTRIESTERASE_1"/>
    <property type="match status" value="1"/>
</dbReference>
<dbReference type="Proteomes" id="UP000630805">
    <property type="component" value="Unassembled WGS sequence"/>
</dbReference>
<proteinExistence type="inferred from homology"/>
<dbReference type="InterPro" id="IPR006311">
    <property type="entry name" value="TAT_signal"/>
</dbReference>
<keyword evidence="1" id="KW-0479">Metal-binding</keyword>
<feature type="modified residue" description="N6-carboxylysine" evidence="3">
    <location>
        <position position="215"/>
    </location>
</feature>
<dbReference type="PROSITE" id="PS51347">
    <property type="entry name" value="PHOSPHOTRIESTERASE_2"/>
    <property type="match status" value="1"/>
</dbReference>
<dbReference type="PANTHER" id="PTHR10819:SF3">
    <property type="entry name" value="PHOSPHOTRIESTERASE-RELATED PROTEIN"/>
    <property type="match status" value="1"/>
</dbReference>
<evidence type="ECO:0000313" key="5">
    <source>
        <dbReference type="EMBL" id="NVO56675.1"/>
    </source>
</evidence>
<dbReference type="InterPro" id="IPR001559">
    <property type="entry name" value="Phosphotriesterase"/>
</dbReference>
<evidence type="ECO:0000256" key="2">
    <source>
        <dbReference type="ARBA" id="ARBA00022801"/>
    </source>
</evidence>
<comment type="similarity">
    <text evidence="3">Belongs to the metallo-dependent hydrolases superfamily. Phosphotriesterase family.</text>
</comment>
<keyword evidence="2" id="KW-0378">Hydrolase</keyword>
<keyword evidence="6" id="KW-1185">Reference proteome</keyword>
<dbReference type="Pfam" id="PF02126">
    <property type="entry name" value="PTE"/>
    <property type="match status" value="2"/>
</dbReference>
<feature type="signal peptide" evidence="4">
    <location>
        <begin position="1"/>
        <end position="32"/>
    </location>
</feature>
<feature type="chain" id="PRO_5047505375" description="Phosphotriesterase-related protein" evidence="4">
    <location>
        <begin position="33"/>
        <end position="424"/>
    </location>
</feature>
<gene>
    <name evidence="5" type="ORF">HW561_12855</name>
</gene>